<gene>
    <name evidence="1" type="ORF">ACFSR5_19625</name>
</gene>
<accession>A0ABW5KNF5</accession>
<organism evidence="1 2">
    <name type="scientific">Sphingobacterium suaedae</name>
    <dbReference type="NCBI Taxonomy" id="1686402"/>
    <lineage>
        <taxon>Bacteria</taxon>
        <taxon>Pseudomonadati</taxon>
        <taxon>Bacteroidota</taxon>
        <taxon>Sphingobacteriia</taxon>
        <taxon>Sphingobacteriales</taxon>
        <taxon>Sphingobacteriaceae</taxon>
        <taxon>Sphingobacterium</taxon>
    </lineage>
</organism>
<evidence type="ECO:0000313" key="2">
    <source>
        <dbReference type="Proteomes" id="UP001597545"/>
    </source>
</evidence>
<keyword evidence="2" id="KW-1185">Reference proteome</keyword>
<dbReference type="RefSeq" id="WP_380906215.1">
    <property type="nucleotide sequence ID" value="NZ_JBHUEG010000018.1"/>
</dbReference>
<evidence type="ECO:0000313" key="1">
    <source>
        <dbReference type="EMBL" id="MFD2549864.1"/>
    </source>
</evidence>
<dbReference type="EMBL" id="JBHULR010000021">
    <property type="protein sequence ID" value="MFD2549864.1"/>
    <property type="molecule type" value="Genomic_DNA"/>
</dbReference>
<dbReference type="Proteomes" id="UP001597545">
    <property type="component" value="Unassembled WGS sequence"/>
</dbReference>
<dbReference type="InterPro" id="IPR023296">
    <property type="entry name" value="Glyco_hydro_beta-prop_sf"/>
</dbReference>
<comment type="caution">
    <text evidence="1">The sequence shown here is derived from an EMBL/GenBank/DDBJ whole genome shotgun (WGS) entry which is preliminary data.</text>
</comment>
<dbReference type="CDD" id="cd08994">
    <property type="entry name" value="GH43_62_32_68_117_130-like"/>
    <property type="match status" value="1"/>
</dbReference>
<dbReference type="GO" id="GO:0016787">
    <property type="term" value="F:hydrolase activity"/>
    <property type="evidence" value="ECO:0007669"/>
    <property type="project" value="UniProtKB-KW"/>
</dbReference>
<dbReference type="SUPFAM" id="SSF75005">
    <property type="entry name" value="Arabinanase/levansucrase/invertase"/>
    <property type="match status" value="2"/>
</dbReference>
<sequence length="376" mass="42370">MNFFPHNRRAFIKTLVGLSMALYIPQRSRAGHGSSLSFIDRLLPAPKKAGFSMDDYWIWDPSVIKGPDGKYHMFASRWSKTYGFGNWVTNSEVVRAISDTAAGPYMFVEVVLPARGKKYFDGCTTHNPRIVRTGDYYVLYYFGNTYAAPSPSPEEDVWSTGLAQNAWMRKRVGMAYATSLEGPWIRSDQPVINPRLGEWDASITSNPSPVVLPTGQVYLVYKSSPINYNPPLLLGAAMADSFRGPYQRLSNEPIFSFHNSEKADNDVEDPFVWWTGSQFELIMKDRFGHICGEEGGGIHAFSPDGIQWTLSDPVKAYSRRIKWDDGTETEQANFERPFLLFEDGKPTHLFAATGSGKGSYQFDRTWNMVIPLKTDG</sequence>
<dbReference type="Gene3D" id="2.115.10.20">
    <property type="entry name" value="Glycosyl hydrolase domain, family 43"/>
    <property type="match status" value="1"/>
</dbReference>
<proteinExistence type="predicted"/>
<name>A0ABW5KNF5_9SPHI</name>
<keyword evidence="1" id="KW-0378">Hydrolase</keyword>
<reference evidence="2" key="1">
    <citation type="journal article" date="2019" name="Int. J. Syst. Evol. Microbiol.">
        <title>The Global Catalogue of Microorganisms (GCM) 10K type strain sequencing project: providing services to taxonomists for standard genome sequencing and annotation.</title>
        <authorList>
            <consortium name="The Broad Institute Genomics Platform"/>
            <consortium name="The Broad Institute Genome Sequencing Center for Infectious Disease"/>
            <person name="Wu L."/>
            <person name="Ma J."/>
        </authorList>
    </citation>
    <scope>NUCLEOTIDE SEQUENCE [LARGE SCALE GENOMIC DNA]</scope>
    <source>
        <strain evidence="2">KCTC 42662</strain>
    </source>
</reference>
<protein>
    <submittedName>
        <fullName evidence="1">Glycoside hydrolase family protein</fullName>
    </submittedName>
</protein>